<evidence type="ECO:0000313" key="1">
    <source>
        <dbReference type="EMBL" id="REC77831.1"/>
    </source>
</evidence>
<gene>
    <name evidence="1" type="ORF">DRF57_03965</name>
</gene>
<organism evidence="1 2">
    <name type="scientific">Chryseobacterium rhizosphaerae</name>
    <dbReference type="NCBI Taxonomy" id="395937"/>
    <lineage>
        <taxon>Bacteria</taxon>
        <taxon>Pseudomonadati</taxon>
        <taxon>Bacteroidota</taxon>
        <taxon>Flavobacteriia</taxon>
        <taxon>Flavobacteriales</taxon>
        <taxon>Weeksellaceae</taxon>
        <taxon>Chryseobacterium group</taxon>
        <taxon>Chryseobacterium</taxon>
    </lineage>
</organism>
<name>A0ABX9IRE9_9FLAO</name>
<comment type="caution">
    <text evidence="1">The sequence shown here is derived from an EMBL/GenBank/DDBJ whole genome shotgun (WGS) entry which is preliminary data.</text>
</comment>
<reference evidence="1 2" key="1">
    <citation type="journal article" date="2010" name="Syst. Appl. Microbiol.">
        <title>Four new species of Chryseobacterium from the rhizosphere of coastal sand dune plants, Chryseobacterium elymi sp. nov., Chryseobacterium hagamense sp. nov., Chryseobacterium lathyri sp. nov. and Chryseobacterium rhizosphaerae sp. nov.</title>
        <authorList>
            <person name="Cho S.H."/>
            <person name="Lee K.S."/>
            <person name="Shin D.S."/>
            <person name="Han J.H."/>
            <person name="Park K.S."/>
            <person name="Lee C.H."/>
            <person name="Park K.H."/>
            <person name="Kim S.B."/>
        </authorList>
    </citation>
    <scope>NUCLEOTIDE SEQUENCE [LARGE SCALE GENOMIC DNA]</scope>
    <source>
        <strain evidence="1 2">KCTC 22548</strain>
    </source>
</reference>
<proteinExistence type="predicted"/>
<dbReference type="Proteomes" id="UP000256491">
    <property type="component" value="Unassembled WGS sequence"/>
</dbReference>
<accession>A0ABX9IRE9</accession>
<keyword evidence="2" id="KW-1185">Reference proteome</keyword>
<dbReference type="EMBL" id="QNUF01000003">
    <property type="protein sequence ID" value="REC77831.1"/>
    <property type="molecule type" value="Genomic_DNA"/>
</dbReference>
<evidence type="ECO:0000313" key="2">
    <source>
        <dbReference type="Proteomes" id="UP000256491"/>
    </source>
</evidence>
<sequence length="137" mass="16433">MRDWKSWKGTYRNYEEEMELNHELKIMKALFYILVLLFFYSCGEADCNQVKKAYYPDEYYIFVTQSKVDLTWIKLEGYVPETSKRTSVMVHNNWGIGEDEIDYGDVILKRKGALPLTIYKKNTIITHDWYCRGKPYQ</sequence>
<protein>
    <submittedName>
        <fullName evidence="1">Uncharacterized protein</fullName>
    </submittedName>
</protein>